<keyword evidence="3" id="KW-1185">Reference proteome</keyword>
<feature type="transmembrane region" description="Helical" evidence="1">
    <location>
        <begin position="190"/>
        <end position="209"/>
    </location>
</feature>
<keyword evidence="1" id="KW-0812">Transmembrane</keyword>
<feature type="transmembrane region" description="Helical" evidence="1">
    <location>
        <begin position="107"/>
        <end position="126"/>
    </location>
</feature>
<reference evidence="2 3" key="1">
    <citation type="submission" date="2018-03" db="EMBL/GenBank/DDBJ databases">
        <title>Genomic Encyclopedia of Archaeal and Bacterial Type Strains, Phase II (KMG-II): from individual species to whole genera.</title>
        <authorList>
            <person name="Goeker M."/>
        </authorList>
    </citation>
    <scope>NUCLEOTIDE SEQUENCE [LARGE SCALE GENOMIC DNA]</scope>
    <source>
        <strain evidence="2 3">DSM 24859</strain>
    </source>
</reference>
<evidence type="ECO:0000256" key="1">
    <source>
        <dbReference type="SAM" id="Phobius"/>
    </source>
</evidence>
<accession>A0A2P8HER8</accession>
<feature type="transmembrane region" description="Helical" evidence="1">
    <location>
        <begin position="133"/>
        <end position="155"/>
    </location>
</feature>
<name>A0A2P8HER8_CHINA</name>
<organism evidence="2 3">
    <name type="scientific">Chitinophaga niastensis</name>
    <dbReference type="NCBI Taxonomy" id="536980"/>
    <lineage>
        <taxon>Bacteria</taxon>
        <taxon>Pseudomonadati</taxon>
        <taxon>Bacteroidota</taxon>
        <taxon>Chitinophagia</taxon>
        <taxon>Chitinophagales</taxon>
        <taxon>Chitinophagaceae</taxon>
        <taxon>Chitinophaga</taxon>
    </lineage>
</organism>
<keyword evidence="1" id="KW-0472">Membrane</keyword>
<dbReference type="Proteomes" id="UP000240971">
    <property type="component" value="Unassembled WGS sequence"/>
</dbReference>
<dbReference type="AlphaFoldDB" id="A0A2P8HER8"/>
<dbReference type="OrthoDB" id="339302at2"/>
<proteinExistence type="predicted"/>
<feature type="transmembrane region" description="Helical" evidence="1">
    <location>
        <begin position="161"/>
        <end position="183"/>
    </location>
</feature>
<feature type="transmembrane region" description="Helical" evidence="1">
    <location>
        <begin position="62"/>
        <end position="79"/>
    </location>
</feature>
<feature type="transmembrane region" description="Helical" evidence="1">
    <location>
        <begin position="12"/>
        <end position="30"/>
    </location>
</feature>
<protein>
    <recommendedName>
        <fullName evidence="4">HXXEE domain-containing protein</fullName>
    </recommendedName>
</protein>
<sequence>MDETKNIISKKDFLIGTVIVIIMATIFTIIGGLPLIVTFVVSLLFTWIAFLYLFIKKTTLPSLSSFLPFYFITFAWQFIHFNEEFYTGFRIDFPHLYSVSEYSATKFVTINMLSYFVFTVTCVLAFKKRLNFLLVPVLFYIVYGAIGNAIAHTWWSIYSKGYFPGFYTAQVYWILGPLVLYKLFPSKKMVAIFIILYALVMIPMLTFFAK</sequence>
<comment type="caution">
    <text evidence="2">The sequence shown here is derived from an EMBL/GenBank/DDBJ whole genome shotgun (WGS) entry which is preliminary data.</text>
</comment>
<evidence type="ECO:0000313" key="3">
    <source>
        <dbReference type="Proteomes" id="UP000240971"/>
    </source>
</evidence>
<dbReference type="RefSeq" id="WP_106530155.1">
    <property type="nucleotide sequence ID" value="NZ_PYAW01000005.1"/>
</dbReference>
<dbReference type="EMBL" id="PYAW01000005">
    <property type="protein sequence ID" value="PSL44713.1"/>
    <property type="molecule type" value="Genomic_DNA"/>
</dbReference>
<evidence type="ECO:0000313" key="2">
    <source>
        <dbReference type="EMBL" id="PSL44713.1"/>
    </source>
</evidence>
<evidence type="ECO:0008006" key="4">
    <source>
        <dbReference type="Google" id="ProtNLM"/>
    </source>
</evidence>
<keyword evidence="1" id="KW-1133">Transmembrane helix</keyword>
<gene>
    <name evidence="2" type="ORF">CLV51_10585</name>
</gene>
<feature type="transmembrane region" description="Helical" evidence="1">
    <location>
        <begin position="36"/>
        <end position="55"/>
    </location>
</feature>